<dbReference type="InterPro" id="IPR003314">
    <property type="entry name" value="Mu-type_HTH"/>
</dbReference>
<dbReference type="InterPro" id="IPR015378">
    <property type="entry name" value="Transposase-like_Mu_C"/>
</dbReference>
<dbReference type="SUPFAM" id="SSF53098">
    <property type="entry name" value="Ribonuclease H-like"/>
    <property type="match status" value="1"/>
</dbReference>
<dbReference type="Gene3D" id="3.30.420.10">
    <property type="entry name" value="Ribonuclease H-like superfamily/Ribonuclease H"/>
    <property type="match status" value="1"/>
</dbReference>
<keyword evidence="4" id="KW-1185">Reference proteome</keyword>
<dbReference type="Pfam" id="PF09299">
    <property type="entry name" value="Mu-transpos_C"/>
    <property type="match status" value="1"/>
</dbReference>
<dbReference type="GO" id="GO:0015074">
    <property type="term" value="P:DNA integration"/>
    <property type="evidence" value="ECO:0007669"/>
    <property type="project" value="InterPro"/>
</dbReference>
<dbReference type="GO" id="GO:0003677">
    <property type="term" value="F:DNA binding"/>
    <property type="evidence" value="ECO:0007669"/>
    <property type="project" value="InterPro"/>
</dbReference>
<feature type="domain" description="Integrase catalytic" evidence="1">
    <location>
        <begin position="254"/>
        <end position="376"/>
    </location>
</feature>
<sequence length="675" mass="76856">MKHWFTSTELTSIKGLPSTERGINKLAEREGWESQKRAFGKGYEYHISNLSIDARKALETQAIEQLLPTVTTSNVVVTANDTGLTHRQREATDARTTIVRTIESMNAQGITKEAAMTTLLSQAAMGALEGSSPVLDKALRMAKDPRGRGDSAYPSARTLKRWLSPNTKTLAPKGKRELVIPDWAITFMACYQLPEKPTVEHAYRTFAKQWPNNTPSIHSVRRLLKKVGNVSRERGRMGPREIKNLMPFIRRTFEDLVPADIYTADGHTFDAEVSHPRHGRPFRPEITTFIDIATRRAVGYSVDLAESGIAVLDALIDSCTQAVPAMLYVDNGSGYCNALLKDESLGVLARLGTDIRHSLPYNSQARGVIERVHQTLWIDGAKSIAGYIGKDMDRQAAQLQHKLSRKALKESGKTHLLGWDNFIEFCEDRMDFYNNKPHSSLPKITDSAGKRRTMTPNESWISHESNGWIAHLLTQDQATDVFRPRMTRKVLRGEIRLLNNRYFSRDLEEFHGDSVQIAFDFRDAQFIWVYDQDGRLICKAEWNANNAHYMPMSYVMQAREKRADARIKRVEVKIDEIEAERRGYGSIDQNTPTFIPGIGNVHDIQTRLKAKQPADIIEVEVNGPRMPEQMTPDERLQTYQAYERGTDVPEEHQRWVTTYPRSKEYKSLTQRYAEF</sequence>
<dbReference type="InterPro" id="IPR009004">
    <property type="entry name" value="Transposase_Mu_C"/>
</dbReference>
<dbReference type="AlphaFoldDB" id="A0A1N7MR65"/>
<dbReference type="PROSITE" id="PS51702">
    <property type="entry name" value="HTH_MU"/>
    <property type="match status" value="1"/>
</dbReference>
<evidence type="ECO:0000259" key="1">
    <source>
        <dbReference type="PROSITE" id="PS50994"/>
    </source>
</evidence>
<dbReference type="OrthoDB" id="5676324at2"/>
<dbReference type="RefSeq" id="WP_054340364.1">
    <property type="nucleotide sequence ID" value="NZ_FTOE01000006.1"/>
</dbReference>
<proteinExistence type="predicted"/>
<dbReference type="EMBL" id="FTOE01000006">
    <property type="protein sequence ID" value="SIS88349.1"/>
    <property type="molecule type" value="Genomic_DNA"/>
</dbReference>
<dbReference type="InterPro" id="IPR009061">
    <property type="entry name" value="DNA-bd_dom_put_sf"/>
</dbReference>
<gene>
    <name evidence="3" type="ORF">SAMN05421760_106270</name>
</gene>
<dbReference type="InterPro" id="IPR001584">
    <property type="entry name" value="Integrase_cat-core"/>
</dbReference>
<feature type="domain" description="HTH Mu-type" evidence="2">
    <location>
        <begin position="1"/>
        <end position="66"/>
    </location>
</feature>
<dbReference type="InterPro" id="IPR012337">
    <property type="entry name" value="RNaseH-like_sf"/>
</dbReference>
<dbReference type="Pfam" id="PF02316">
    <property type="entry name" value="HTH_Tnp_Mu_1"/>
    <property type="match status" value="1"/>
</dbReference>
<accession>A0A1N7MR65</accession>
<dbReference type="SUPFAM" id="SSF50610">
    <property type="entry name" value="mu transposase, C-terminal domain"/>
    <property type="match status" value="1"/>
</dbReference>
<dbReference type="SUPFAM" id="SSF46955">
    <property type="entry name" value="Putative DNA-binding domain"/>
    <property type="match status" value="1"/>
</dbReference>
<name>A0A1N7MR65_9GAMM</name>
<dbReference type="Proteomes" id="UP000185999">
    <property type="component" value="Unassembled WGS sequence"/>
</dbReference>
<organism evidence="3 4">
    <name type="scientific">Neptunomonas antarctica</name>
    <dbReference type="NCBI Taxonomy" id="619304"/>
    <lineage>
        <taxon>Bacteria</taxon>
        <taxon>Pseudomonadati</taxon>
        <taxon>Pseudomonadota</taxon>
        <taxon>Gammaproteobacteria</taxon>
        <taxon>Oceanospirillales</taxon>
        <taxon>Oceanospirillaceae</taxon>
        <taxon>Neptunomonas</taxon>
    </lineage>
</organism>
<dbReference type="PROSITE" id="PS50994">
    <property type="entry name" value="INTEGRASE"/>
    <property type="match status" value="1"/>
</dbReference>
<dbReference type="InterPro" id="IPR036388">
    <property type="entry name" value="WH-like_DNA-bd_sf"/>
</dbReference>
<dbReference type="InterPro" id="IPR036397">
    <property type="entry name" value="RNaseH_sf"/>
</dbReference>
<evidence type="ECO:0000313" key="3">
    <source>
        <dbReference type="EMBL" id="SIS88349.1"/>
    </source>
</evidence>
<dbReference type="STRING" id="619304.SAMN05421760_106270"/>
<reference evidence="4" key="1">
    <citation type="submission" date="2017-01" db="EMBL/GenBank/DDBJ databases">
        <authorList>
            <person name="Varghese N."/>
            <person name="Submissions S."/>
        </authorList>
    </citation>
    <scope>NUCLEOTIDE SEQUENCE [LARGE SCALE GENOMIC DNA]</scope>
    <source>
        <strain evidence="4">DSM 22306</strain>
    </source>
</reference>
<dbReference type="Gene3D" id="1.10.10.10">
    <property type="entry name" value="Winged helix-like DNA-binding domain superfamily/Winged helix DNA-binding domain"/>
    <property type="match status" value="1"/>
</dbReference>
<evidence type="ECO:0000313" key="4">
    <source>
        <dbReference type="Proteomes" id="UP000185999"/>
    </source>
</evidence>
<dbReference type="Gene3D" id="2.30.30.130">
    <property type="entry name" value="Transposase, Mu, C-terminal"/>
    <property type="match status" value="1"/>
</dbReference>
<evidence type="ECO:0000259" key="2">
    <source>
        <dbReference type="PROSITE" id="PS51702"/>
    </source>
</evidence>
<protein>
    <submittedName>
        <fullName evidence="3">Putative transposase</fullName>
    </submittedName>
</protein>